<dbReference type="Pfam" id="PF20826">
    <property type="entry name" value="PHD_5"/>
    <property type="match status" value="1"/>
</dbReference>
<evidence type="ECO:0000256" key="2">
    <source>
        <dbReference type="ARBA" id="ARBA00022723"/>
    </source>
</evidence>
<feature type="region of interest" description="Disordered" evidence="10">
    <location>
        <begin position="704"/>
        <end position="784"/>
    </location>
</feature>
<dbReference type="InParanoid" id="A0A6J2XL92"/>
<dbReference type="PROSITE" id="PS50950">
    <property type="entry name" value="ZF_THAP"/>
    <property type="match status" value="1"/>
</dbReference>
<dbReference type="SMART" id="SM00249">
    <property type="entry name" value="PHD"/>
    <property type="match status" value="1"/>
</dbReference>
<comment type="subcellular location">
    <subcellularLocation>
        <location evidence="1">Nucleus</location>
    </subcellularLocation>
</comment>
<dbReference type="InterPro" id="IPR043449">
    <property type="entry name" value="PHF20-like"/>
</dbReference>
<dbReference type="InterPro" id="IPR013087">
    <property type="entry name" value="Znf_C2H2_type"/>
</dbReference>
<dbReference type="InterPro" id="IPR011011">
    <property type="entry name" value="Znf_FYVE_PHD"/>
</dbReference>
<dbReference type="InterPro" id="IPR016177">
    <property type="entry name" value="DNA-bd_dom_sf"/>
</dbReference>
<evidence type="ECO:0000313" key="15">
    <source>
        <dbReference type="RefSeq" id="XP_030752278.1"/>
    </source>
</evidence>
<feature type="region of interest" description="Disordered" evidence="10">
    <location>
        <begin position="587"/>
        <end position="609"/>
    </location>
</feature>
<dbReference type="OrthoDB" id="161570at2759"/>
<dbReference type="PROSITE" id="PS50157">
    <property type="entry name" value="ZINC_FINGER_C2H2_2"/>
    <property type="match status" value="1"/>
</dbReference>
<evidence type="ECO:0000259" key="12">
    <source>
        <dbReference type="PROSITE" id="PS50950"/>
    </source>
</evidence>
<dbReference type="Gene3D" id="3.30.40.10">
    <property type="entry name" value="Zinc/RING finger domain, C3HC4 (zinc finger)"/>
    <property type="match status" value="1"/>
</dbReference>
<keyword evidence="3" id="KW-0677">Repeat</keyword>
<dbReference type="GO" id="GO:0044545">
    <property type="term" value="C:NSL complex"/>
    <property type="evidence" value="ECO:0007669"/>
    <property type="project" value="TreeGrafter"/>
</dbReference>
<dbReference type="CDD" id="cd20104">
    <property type="entry name" value="MBT_PHF20L1-like"/>
    <property type="match status" value="1"/>
</dbReference>
<dbReference type="GO" id="GO:0005634">
    <property type="term" value="C:nucleus"/>
    <property type="evidence" value="ECO:0007669"/>
    <property type="project" value="UniProtKB-SubCell"/>
</dbReference>
<feature type="domain" description="MBD" evidence="13">
    <location>
        <begin position="411"/>
        <end position="483"/>
    </location>
</feature>
<dbReference type="SMART" id="SM00391">
    <property type="entry name" value="MBD"/>
    <property type="match status" value="1"/>
</dbReference>
<dbReference type="SMART" id="SM00980">
    <property type="entry name" value="THAP"/>
    <property type="match status" value="1"/>
</dbReference>
<protein>
    <submittedName>
        <fullName evidence="15">PHD finger protein 20 isoform X1</fullName>
    </submittedName>
</protein>
<dbReference type="AlphaFoldDB" id="A0A6J2XL92"/>
<evidence type="ECO:0000256" key="3">
    <source>
        <dbReference type="ARBA" id="ARBA00022737"/>
    </source>
</evidence>
<evidence type="ECO:0000256" key="1">
    <source>
        <dbReference type="ARBA" id="ARBA00004123"/>
    </source>
</evidence>
<dbReference type="RefSeq" id="XP_030752278.1">
    <property type="nucleotide sequence ID" value="XM_030896418.1"/>
</dbReference>
<sequence>MGRKCSVENCTSDSTRPEHIGVTFHKVPHHPDVRPKWISLCRIPDDKANAKVLYVCSRHFLRADFCSFKGKKYMLRQGVLPSVFPWDKSKLEAIIAEVTTKKDTDVCKKKIKPKNQQIDAEQSLQKINITEAKVNTGIKNEQKNDQSDPENADIKIEEKDHSEIRINEETDAFDQHQRAQVSSTANNPINFAISSKIEVLDTNNIWYTAKINEVDYEENEILIHFEKFSNKYDEWISMSSPRLRPLQCNLIDSYQVGEACMAIWNDSQKSSAVITKKIDNNTYEVLFDDGLVKTVKTQEMLKIGKTKPAQASPLFEPVKSTKQERRDKKRKLNVAALFGKRSRIQHTEEKTKSLAATLIPKAEELTDSPSMSPNANSTLTSSDELYRWRPTFENGKPVGIESSLECNDNVRKSYIVPDPRVPEGWQKHLAQRTYGNSAGKWDTFFVGPDGKKLRTKTEIKTYLEQNPSLEVNMEMFDFTIYRNSYKRLKKPNKPKLNILPETQVDSVEEEVKEEPNTEEEENTDPPITLKIIFNNDSYECPIEGCGKNFRRENLALMHVKHYHSEYTKYLDSTPNVADLAYARTVGENLDKSPGSGKPSTPKQPIEKLPVKLPKTPVTETKGICGTSPSTEARYKDSEIIKLLNQKSTEVEKDIQPLSSDLDSKVYPDGKLLSLLTKSSDTPMKDDTNLKQLVTSRPVHGIKTLLPVRPASSENGEEKINAKRKKVILNSSEGFKGRSQQAASSTKSDNNQSTHLPLPQTSHSQSQVTSVSQSNPQSPLSDVSGPFSSIPSAFDLAPPVGLNTMQSFPSIAQFDGVIIEGGKIIKLERMKQEEIINCTCGFTEEDGLMIQCELCLCWQHAYCNNIQKESEVPEKYICYICQHPQAERQSMKYLHDQDWLKQGILPVASYHARDDQELRKKFDKLKKCYDLSGGLLELQEYLHTLAYKLKIAEAKNHPKLYLWSKPWEKSKLPEKSEIKEEKCTDATLKVENSDHQYIKNEMDTEKPPSNDSMLMMMIKEDKEDIPMLNVNHNMATIIPRSEAAIDSDDCRLNLLDHISHAETLIEERLDEFEKQFSELEEGVSLELEADYPKTRQTLQLLIRDLNTLKKFSELPMI</sequence>
<dbReference type="GeneID" id="115879534"/>
<dbReference type="PANTHER" id="PTHR15856:SF51">
    <property type="entry name" value="MBD-R2"/>
    <property type="match status" value="1"/>
</dbReference>
<dbReference type="InterPro" id="IPR019786">
    <property type="entry name" value="Zinc_finger_PHD-type_CS"/>
</dbReference>
<dbReference type="CDD" id="cd01396">
    <property type="entry name" value="MeCP2_MBD"/>
    <property type="match status" value="1"/>
</dbReference>
<dbReference type="SMART" id="SM00692">
    <property type="entry name" value="DM3"/>
    <property type="match status" value="1"/>
</dbReference>
<evidence type="ECO:0000256" key="6">
    <source>
        <dbReference type="ARBA" id="ARBA00023125"/>
    </source>
</evidence>
<evidence type="ECO:0000259" key="13">
    <source>
        <dbReference type="PROSITE" id="PS50982"/>
    </source>
</evidence>
<dbReference type="SUPFAM" id="SSF57903">
    <property type="entry name" value="FYVE/PHD zinc finger"/>
    <property type="match status" value="1"/>
</dbReference>
<gene>
    <name evidence="15" type="primary">LOC115879534</name>
</gene>
<feature type="compositionally biased region" description="Acidic residues" evidence="10">
    <location>
        <begin position="506"/>
        <end position="523"/>
    </location>
</feature>
<feature type="domain" description="C2H2-type" evidence="11">
    <location>
        <begin position="538"/>
        <end position="568"/>
    </location>
</feature>
<keyword evidence="6 9" id="KW-0238">DNA-binding</keyword>
<evidence type="ECO:0000313" key="14">
    <source>
        <dbReference type="Proteomes" id="UP000504635"/>
    </source>
</evidence>
<evidence type="ECO:0000256" key="4">
    <source>
        <dbReference type="ARBA" id="ARBA00022771"/>
    </source>
</evidence>
<organism evidence="14 15">
    <name type="scientific">Sitophilus oryzae</name>
    <name type="common">Rice weevil</name>
    <name type="synonym">Curculio oryzae</name>
    <dbReference type="NCBI Taxonomy" id="7048"/>
    <lineage>
        <taxon>Eukaryota</taxon>
        <taxon>Metazoa</taxon>
        <taxon>Ecdysozoa</taxon>
        <taxon>Arthropoda</taxon>
        <taxon>Hexapoda</taxon>
        <taxon>Insecta</taxon>
        <taxon>Pterygota</taxon>
        <taxon>Neoptera</taxon>
        <taxon>Endopterygota</taxon>
        <taxon>Coleoptera</taxon>
        <taxon>Polyphaga</taxon>
        <taxon>Cucujiformia</taxon>
        <taxon>Curculionidae</taxon>
        <taxon>Dryophthorinae</taxon>
        <taxon>Sitophilus</taxon>
    </lineage>
</organism>
<dbReference type="SUPFAM" id="SSF63748">
    <property type="entry name" value="Tudor/PWWP/MBT"/>
    <property type="match status" value="2"/>
</dbReference>
<dbReference type="GO" id="GO:0008270">
    <property type="term" value="F:zinc ion binding"/>
    <property type="evidence" value="ECO:0007669"/>
    <property type="project" value="UniProtKB-KW"/>
</dbReference>
<dbReference type="InterPro" id="IPR001965">
    <property type="entry name" value="Znf_PHD"/>
</dbReference>
<name>A0A6J2XL92_SITOR</name>
<dbReference type="Pfam" id="PF01429">
    <property type="entry name" value="MBD"/>
    <property type="match status" value="1"/>
</dbReference>
<dbReference type="PROSITE" id="PS50982">
    <property type="entry name" value="MBD"/>
    <property type="match status" value="1"/>
</dbReference>
<dbReference type="CTD" id="41498"/>
<dbReference type="Proteomes" id="UP000504635">
    <property type="component" value="Unplaced"/>
</dbReference>
<keyword evidence="5" id="KW-0862">Zinc</keyword>
<dbReference type="InterPro" id="IPR006612">
    <property type="entry name" value="THAP_Znf"/>
</dbReference>
<evidence type="ECO:0000259" key="11">
    <source>
        <dbReference type="PROSITE" id="PS50157"/>
    </source>
</evidence>
<dbReference type="PROSITE" id="PS00028">
    <property type="entry name" value="ZINC_FINGER_C2H2_1"/>
    <property type="match status" value="1"/>
</dbReference>
<keyword evidence="2" id="KW-0479">Metal-binding</keyword>
<dbReference type="InterPro" id="IPR001739">
    <property type="entry name" value="Methyl_CpG_DNA-bd"/>
</dbReference>
<accession>A0A6J2XL92</accession>
<feature type="compositionally biased region" description="Polar residues" evidence="10">
    <location>
        <begin position="728"/>
        <end position="754"/>
    </location>
</feature>
<evidence type="ECO:0000256" key="7">
    <source>
        <dbReference type="ARBA" id="ARBA00023242"/>
    </source>
</evidence>
<dbReference type="FunCoup" id="A0A6J2XL92">
    <property type="interactions" value="1568"/>
</dbReference>
<dbReference type="SMART" id="SM00333">
    <property type="entry name" value="TUDOR"/>
    <property type="match status" value="1"/>
</dbReference>
<dbReference type="GO" id="GO:0003677">
    <property type="term" value="F:DNA binding"/>
    <property type="evidence" value="ECO:0007669"/>
    <property type="project" value="UniProtKB-UniRule"/>
</dbReference>
<keyword evidence="7" id="KW-0539">Nucleus</keyword>
<dbReference type="Gene3D" id="3.30.890.10">
    <property type="entry name" value="Methyl-cpg-binding Protein 2, Chain A"/>
    <property type="match status" value="1"/>
</dbReference>
<dbReference type="GO" id="GO:0006357">
    <property type="term" value="P:regulation of transcription by RNA polymerase II"/>
    <property type="evidence" value="ECO:0007669"/>
    <property type="project" value="TreeGrafter"/>
</dbReference>
<evidence type="ECO:0000256" key="9">
    <source>
        <dbReference type="PROSITE-ProRule" id="PRU00309"/>
    </source>
</evidence>
<dbReference type="SUPFAM" id="SSF57716">
    <property type="entry name" value="Glucocorticoid receptor-like (DNA-binding domain)"/>
    <property type="match status" value="1"/>
</dbReference>
<dbReference type="SUPFAM" id="SSF54171">
    <property type="entry name" value="DNA-binding domain"/>
    <property type="match status" value="1"/>
</dbReference>
<dbReference type="PROSITE" id="PS01359">
    <property type="entry name" value="ZF_PHD_1"/>
    <property type="match status" value="1"/>
</dbReference>
<evidence type="ECO:0000256" key="8">
    <source>
        <dbReference type="PROSITE-ProRule" id="PRU00042"/>
    </source>
</evidence>
<feature type="region of interest" description="Disordered" evidence="10">
    <location>
        <begin position="502"/>
        <end position="525"/>
    </location>
</feature>
<dbReference type="Gene3D" id="2.30.30.140">
    <property type="match status" value="2"/>
</dbReference>
<feature type="domain" description="THAP-type" evidence="12">
    <location>
        <begin position="1"/>
        <end position="84"/>
    </location>
</feature>
<reference evidence="15" key="1">
    <citation type="submission" date="2025-08" db="UniProtKB">
        <authorList>
            <consortium name="RefSeq"/>
        </authorList>
    </citation>
    <scope>IDENTIFICATION</scope>
    <source>
        <tissue evidence="15">Gonads</tissue>
    </source>
</reference>
<evidence type="ECO:0000256" key="10">
    <source>
        <dbReference type="SAM" id="MobiDB-lite"/>
    </source>
</evidence>
<dbReference type="InterPro" id="IPR013083">
    <property type="entry name" value="Znf_RING/FYVE/PHD"/>
</dbReference>
<evidence type="ECO:0000256" key="5">
    <source>
        <dbReference type="ARBA" id="ARBA00022833"/>
    </source>
</evidence>
<dbReference type="Pfam" id="PF05485">
    <property type="entry name" value="THAP"/>
    <property type="match status" value="1"/>
</dbReference>
<feature type="compositionally biased region" description="Low complexity" evidence="10">
    <location>
        <begin position="758"/>
        <end position="777"/>
    </location>
</feature>
<proteinExistence type="predicted"/>
<dbReference type="PANTHER" id="PTHR15856">
    <property type="entry name" value="PHD FINGER PROTEIN 20-RELATED"/>
    <property type="match status" value="1"/>
</dbReference>
<keyword evidence="4 8" id="KW-0863">Zinc-finger</keyword>
<dbReference type="InterPro" id="IPR002999">
    <property type="entry name" value="Tudor"/>
</dbReference>
<keyword evidence="14" id="KW-1185">Reference proteome</keyword>
<dbReference type="KEGG" id="soy:115879534"/>